<dbReference type="OrthoDB" id="2142040at2759"/>
<evidence type="ECO:0000256" key="1">
    <source>
        <dbReference type="SAM" id="MobiDB-lite"/>
    </source>
</evidence>
<dbReference type="SUPFAM" id="SSF53300">
    <property type="entry name" value="vWA-like"/>
    <property type="match status" value="1"/>
</dbReference>
<sequence>MKEKGKGEILFLEHKMEVAKTMYGEAKKKWHNMSHLERFGVEIAIAGVAFVAYKEWKKHHNKPHTEETRAEFQEYQANQIVAQQQHHANNSTLDQKVEFTPFEGGVASQQAVRHAIHKHDNVEHFKSVLGTFLKHERDRQRSRMKYQQSNDAIALFNFLMDQLEGANYQVLGSSHNKSGYLHATEINADQYLEVVRLFRLELISELIQQNKLVAMFASSLVKTHTNQHPTSLQTIELYGDHWCQSNIQKQLQQQQFDPSAPFSSVRTLFLVDDSVSMNQFTDDPTRWVTLRNLLSEIIPQISIQDPYGVDLLFLNDPSILSGIKDSDWVKSAFEHVGEPQGTHTGRRVRDLLDAYSAVLRYDSTIQPLNLVVFTDGDINDETLLCRTIANYVEKLARRGYAGHQIGIEFVQIGDDEEAAEALIELERVINGHHTKYSRHVVGITPAGRIKLSPFNVLSVISSGIVKRVNTGGGLRPLRKENSFPNPSRNMNANQ</sequence>
<dbReference type="Gene3D" id="3.40.50.410">
    <property type="entry name" value="von Willebrand factor, type A domain"/>
    <property type="match status" value="1"/>
</dbReference>
<evidence type="ECO:0000259" key="2">
    <source>
        <dbReference type="PROSITE" id="PS50234"/>
    </source>
</evidence>
<evidence type="ECO:0000313" key="4">
    <source>
        <dbReference type="Proteomes" id="UP000193642"/>
    </source>
</evidence>
<dbReference type="AlphaFoldDB" id="A0A1Y2D024"/>
<keyword evidence="4" id="KW-1185">Reference proteome</keyword>
<name>A0A1Y2D024_9FUNG</name>
<feature type="domain" description="VWFA" evidence="2">
    <location>
        <begin position="266"/>
        <end position="460"/>
    </location>
</feature>
<dbReference type="InterPro" id="IPR002035">
    <property type="entry name" value="VWF_A"/>
</dbReference>
<reference evidence="3 4" key="1">
    <citation type="submission" date="2016-07" db="EMBL/GenBank/DDBJ databases">
        <title>Pervasive Adenine N6-methylation of Active Genes in Fungi.</title>
        <authorList>
            <consortium name="DOE Joint Genome Institute"/>
            <person name="Mondo S.J."/>
            <person name="Dannebaum R.O."/>
            <person name="Kuo R.C."/>
            <person name="Labutti K."/>
            <person name="Haridas S."/>
            <person name="Kuo A."/>
            <person name="Salamov A."/>
            <person name="Ahrendt S.R."/>
            <person name="Lipzen A."/>
            <person name="Sullivan W."/>
            <person name="Andreopoulos W.B."/>
            <person name="Clum A."/>
            <person name="Lindquist E."/>
            <person name="Daum C."/>
            <person name="Ramamoorthy G.K."/>
            <person name="Gryganskyi A."/>
            <person name="Culley D."/>
            <person name="Magnuson J.K."/>
            <person name="James T.Y."/>
            <person name="O'Malley M.A."/>
            <person name="Stajich J.E."/>
            <person name="Spatafora J.W."/>
            <person name="Visel A."/>
            <person name="Grigoriev I.V."/>
        </authorList>
    </citation>
    <scope>NUCLEOTIDE SEQUENCE [LARGE SCALE GENOMIC DNA]</scope>
    <source>
        <strain evidence="3 4">JEL800</strain>
    </source>
</reference>
<dbReference type="InterPro" id="IPR036465">
    <property type="entry name" value="vWFA_dom_sf"/>
</dbReference>
<proteinExistence type="predicted"/>
<feature type="region of interest" description="Disordered" evidence="1">
    <location>
        <begin position="475"/>
        <end position="494"/>
    </location>
</feature>
<protein>
    <recommendedName>
        <fullName evidence="2">VWFA domain-containing protein</fullName>
    </recommendedName>
</protein>
<feature type="compositionally biased region" description="Polar residues" evidence="1">
    <location>
        <begin position="482"/>
        <end position="494"/>
    </location>
</feature>
<dbReference type="EMBL" id="MCGO01000003">
    <property type="protein sequence ID" value="ORY52547.1"/>
    <property type="molecule type" value="Genomic_DNA"/>
</dbReference>
<dbReference type="PROSITE" id="PS50234">
    <property type="entry name" value="VWFA"/>
    <property type="match status" value="1"/>
</dbReference>
<dbReference type="Proteomes" id="UP000193642">
    <property type="component" value="Unassembled WGS sequence"/>
</dbReference>
<accession>A0A1Y2D024</accession>
<comment type="caution">
    <text evidence="3">The sequence shown here is derived from an EMBL/GenBank/DDBJ whole genome shotgun (WGS) entry which is preliminary data.</text>
</comment>
<dbReference type="PANTHER" id="PTHR34706">
    <property type="entry name" value="SLR1338 PROTEIN"/>
    <property type="match status" value="1"/>
</dbReference>
<organism evidence="3 4">
    <name type="scientific">Rhizoclosmatium globosum</name>
    <dbReference type="NCBI Taxonomy" id="329046"/>
    <lineage>
        <taxon>Eukaryota</taxon>
        <taxon>Fungi</taxon>
        <taxon>Fungi incertae sedis</taxon>
        <taxon>Chytridiomycota</taxon>
        <taxon>Chytridiomycota incertae sedis</taxon>
        <taxon>Chytridiomycetes</taxon>
        <taxon>Chytridiales</taxon>
        <taxon>Chytriomycetaceae</taxon>
        <taxon>Rhizoclosmatium</taxon>
    </lineage>
</organism>
<dbReference type="PANTHER" id="PTHR34706:SF1">
    <property type="entry name" value="VWFA DOMAIN-CONTAINING PROTEIN"/>
    <property type="match status" value="1"/>
</dbReference>
<gene>
    <name evidence="3" type="ORF">BCR33DRAFT_320308</name>
</gene>
<evidence type="ECO:0000313" key="3">
    <source>
        <dbReference type="EMBL" id="ORY52547.1"/>
    </source>
</evidence>